<keyword evidence="3" id="KW-1185">Reference proteome</keyword>
<gene>
    <name evidence="2" type="ORF">GCM10011316_34040</name>
</gene>
<proteinExistence type="predicted"/>
<comment type="caution">
    <text evidence="2">The sequence shown here is derived from an EMBL/GenBank/DDBJ whole genome shotgun (WGS) entry which is preliminary data.</text>
</comment>
<dbReference type="AlphaFoldDB" id="A0A916X303"/>
<evidence type="ECO:0000313" key="3">
    <source>
        <dbReference type="Proteomes" id="UP000605148"/>
    </source>
</evidence>
<name>A0A916X303_9HYPH</name>
<keyword evidence="1" id="KW-0732">Signal</keyword>
<dbReference type="RefSeq" id="WP_150496937.1">
    <property type="nucleotide sequence ID" value="NZ_BMFA01000012.1"/>
</dbReference>
<sequence>MNFRSIGFALGLTFFAVAPASAEDVDFGRFLTTASGASGVAAALAGLGTCDTEIWHGYAYDEAAGTENKDHLFFACQYLDKEDEQMYDKSVVAKFQFWDNKAVLESLTYLP</sequence>
<protein>
    <submittedName>
        <fullName evidence="2">Uncharacterized protein</fullName>
    </submittedName>
</protein>
<feature type="chain" id="PRO_5037205928" evidence="1">
    <location>
        <begin position="23"/>
        <end position="111"/>
    </location>
</feature>
<reference evidence="2" key="1">
    <citation type="journal article" date="2014" name="Int. J. Syst. Evol. Microbiol.">
        <title>Complete genome sequence of Corynebacterium casei LMG S-19264T (=DSM 44701T), isolated from a smear-ripened cheese.</title>
        <authorList>
            <consortium name="US DOE Joint Genome Institute (JGI-PGF)"/>
            <person name="Walter F."/>
            <person name="Albersmeier A."/>
            <person name="Kalinowski J."/>
            <person name="Ruckert C."/>
        </authorList>
    </citation>
    <scope>NUCLEOTIDE SEQUENCE</scope>
    <source>
        <strain evidence="2">CGMCC 1.12426</strain>
    </source>
</reference>
<evidence type="ECO:0000256" key="1">
    <source>
        <dbReference type="SAM" id="SignalP"/>
    </source>
</evidence>
<dbReference type="Proteomes" id="UP000605148">
    <property type="component" value="Unassembled WGS sequence"/>
</dbReference>
<feature type="signal peptide" evidence="1">
    <location>
        <begin position="1"/>
        <end position="22"/>
    </location>
</feature>
<organism evidence="2 3">
    <name type="scientific">Roseibium aquae</name>
    <dbReference type="NCBI Taxonomy" id="1323746"/>
    <lineage>
        <taxon>Bacteria</taxon>
        <taxon>Pseudomonadati</taxon>
        <taxon>Pseudomonadota</taxon>
        <taxon>Alphaproteobacteria</taxon>
        <taxon>Hyphomicrobiales</taxon>
        <taxon>Stappiaceae</taxon>
        <taxon>Roseibium</taxon>
    </lineage>
</organism>
<accession>A0A916X303</accession>
<evidence type="ECO:0000313" key="2">
    <source>
        <dbReference type="EMBL" id="GGB59191.1"/>
    </source>
</evidence>
<reference evidence="2" key="2">
    <citation type="submission" date="2020-09" db="EMBL/GenBank/DDBJ databases">
        <authorList>
            <person name="Sun Q."/>
            <person name="Zhou Y."/>
        </authorList>
    </citation>
    <scope>NUCLEOTIDE SEQUENCE</scope>
    <source>
        <strain evidence="2">CGMCC 1.12426</strain>
    </source>
</reference>
<dbReference type="EMBL" id="BMFA01000012">
    <property type="protein sequence ID" value="GGB59191.1"/>
    <property type="molecule type" value="Genomic_DNA"/>
</dbReference>
<dbReference type="OrthoDB" id="7864238at2"/>